<accession>A0A396C6M3</accession>
<evidence type="ECO:0000313" key="3">
    <source>
        <dbReference type="Proteomes" id="UP000266644"/>
    </source>
</evidence>
<dbReference type="EMBL" id="QRJE01000004">
    <property type="protein sequence ID" value="RHH15472.1"/>
    <property type="molecule type" value="Genomic_DNA"/>
</dbReference>
<dbReference type="RefSeq" id="WP_122329890.1">
    <property type="nucleotide sequence ID" value="NZ_CP133097.1"/>
</dbReference>
<name>A0A396C6M3_BACFG</name>
<evidence type="ECO:0000313" key="2">
    <source>
        <dbReference type="EMBL" id="RHH15472.1"/>
    </source>
</evidence>
<protein>
    <submittedName>
        <fullName evidence="2">DoxX protein</fullName>
    </submittedName>
</protein>
<keyword evidence="1" id="KW-0472">Membrane</keyword>
<proteinExistence type="predicted"/>
<organism evidence="2 3">
    <name type="scientific">Bacteroides fragilis</name>
    <dbReference type="NCBI Taxonomy" id="817"/>
    <lineage>
        <taxon>Bacteria</taxon>
        <taxon>Pseudomonadati</taxon>
        <taxon>Bacteroidota</taxon>
        <taxon>Bacteroidia</taxon>
        <taxon>Bacteroidales</taxon>
        <taxon>Bacteroidaceae</taxon>
        <taxon>Bacteroides</taxon>
    </lineage>
</organism>
<dbReference type="Proteomes" id="UP000266644">
    <property type="component" value="Unassembled WGS sequence"/>
</dbReference>
<sequence length="135" mass="14982">MDKKIDYFSLFARIAVGLSFLSAVADRIGWWTPVLGQENVVWGNMGNFIAYTGVLVPWVTKPMLPFVAWPVTVAEVILGLLLIIGYQKRIVSLLSGLLLLAFAFSMLFFSSIKAPFDYSVFSAAACSFLLYKNSK</sequence>
<keyword evidence="1" id="KW-0812">Transmembrane</keyword>
<gene>
    <name evidence="2" type="ORF">DW228_02970</name>
</gene>
<feature type="transmembrane region" description="Helical" evidence="1">
    <location>
        <begin position="63"/>
        <end position="83"/>
    </location>
</feature>
<feature type="transmembrane region" description="Helical" evidence="1">
    <location>
        <begin position="90"/>
        <end position="109"/>
    </location>
</feature>
<comment type="caution">
    <text evidence="2">The sequence shown here is derived from an EMBL/GenBank/DDBJ whole genome shotgun (WGS) entry which is preliminary data.</text>
</comment>
<keyword evidence="1" id="KW-1133">Transmembrane helix</keyword>
<dbReference type="AlphaFoldDB" id="A0A396C6M3"/>
<evidence type="ECO:0000256" key="1">
    <source>
        <dbReference type="SAM" id="Phobius"/>
    </source>
</evidence>
<reference evidence="2 3" key="1">
    <citation type="submission" date="2018-08" db="EMBL/GenBank/DDBJ databases">
        <title>A genome reference for cultivated species of the human gut microbiota.</title>
        <authorList>
            <person name="Zou Y."/>
            <person name="Xue W."/>
            <person name="Luo G."/>
        </authorList>
    </citation>
    <scope>NUCLEOTIDE SEQUENCE [LARGE SCALE GENOMIC DNA]</scope>
    <source>
        <strain evidence="2 3">AM18-6</strain>
    </source>
</reference>